<reference evidence="2" key="1">
    <citation type="submission" date="2020-04" db="EMBL/GenBank/DDBJ databases">
        <title>Genome Assembly and Annotation of Botryosphaeria dothidea sdau 11-99, a Latent Pathogen of Apple Fruit Ring Rot in China.</title>
        <authorList>
            <person name="Yu C."/>
            <person name="Diao Y."/>
            <person name="Lu Q."/>
            <person name="Zhao J."/>
            <person name="Cui S."/>
            <person name="Peng C."/>
            <person name="He B."/>
            <person name="Liu H."/>
        </authorList>
    </citation>
    <scope>NUCLEOTIDE SEQUENCE [LARGE SCALE GENOMIC DNA]</scope>
    <source>
        <strain evidence="2">Sdau11-99</strain>
    </source>
</reference>
<dbReference type="Proteomes" id="UP000572817">
    <property type="component" value="Unassembled WGS sequence"/>
</dbReference>
<accession>A0A8H4N9A5</accession>
<proteinExistence type="predicted"/>
<evidence type="ECO:0000256" key="1">
    <source>
        <dbReference type="SAM" id="MobiDB-lite"/>
    </source>
</evidence>
<protein>
    <submittedName>
        <fullName evidence="2">Uncharacterized protein</fullName>
    </submittedName>
</protein>
<comment type="caution">
    <text evidence="2">The sequence shown here is derived from an EMBL/GenBank/DDBJ whole genome shotgun (WGS) entry which is preliminary data.</text>
</comment>
<gene>
    <name evidence="2" type="ORF">GTA08_BOTSDO05051</name>
</gene>
<dbReference type="AlphaFoldDB" id="A0A8H4N9A5"/>
<evidence type="ECO:0000313" key="2">
    <source>
        <dbReference type="EMBL" id="KAF4307212.1"/>
    </source>
</evidence>
<organism evidence="2 3">
    <name type="scientific">Botryosphaeria dothidea</name>
    <dbReference type="NCBI Taxonomy" id="55169"/>
    <lineage>
        <taxon>Eukaryota</taxon>
        <taxon>Fungi</taxon>
        <taxon>Dikarya</taxon>
        <taxon>Ascomycota</taxon>
        <taxon>Pezizomycotina</taxon>
        <taxon>Dothideomycetes</taxon>
        <taxon>Dothideomycetes incertae sedis</taxon>
        <taxon>Botryosphaeriales</taxon>
        <taxon>Botryosphaeriaceae</taxon>
        <taxon>Botryosphaeria</taxon>
    </lineage>
</organism>
<keyword evidence="3" id="KW-1185">Reference proteome</keyword>
<sequence>MDFLIRRNLEHVLSVCCIPVSEEPMWDFDEEGNKIVDPAVMEDERAIAITCGDISGHHMLTSASFFAYRFLVLIQDHFLRKKEDEWSKNLSNRITETCEAHRRWISRTVLTGLTDEKPFLGTYWATGKRMEHSGEPRDLVGVALHLIKMKTILDSEIDFLNSGIDLKTFNLDLVFQQASFDWEAGNEQYKSWLKSSSADEDTRSSTTTSYGLSRTADQMQDQSDPKAGQHIFMEESTPYQNLMEQQNHIDNRNVIEFADEWLYKCPEFLQYSPKAPLVQEEILDIVDHLGWSRGSMLSKISGDIQSLSSPSGGTGCVGIIVNMARSSDNALVFKEKAKRGALTRKKHKEKPFKPIRNRDLLKDLTKWQDEDEHLIRKRFIWLPVADRDTALSCCLATPLSERENLLAFFNCHAKFEKKLLDDTSAALNVWITEFHLSFYCLHDKSDLQDIPKIPDPGSKVMELKKNKVIRRGAMGFHFNGDFFDRHWICHFVECNRKEDHELYRTLQRMPDPGILASEAEAEWRTGDVQVSKGAHILRKGEDSLRRLFSDGKGDGKRMKKSWRQRKPLELILQNEPQEPWHQRKVLELILFDEMTKQVAECTEEILEMIKGVLMDIKESFKEKSQKSEKSTSQGALGHHSHQLALSDTLSNALFFEEIDSGAYFSFSKQWEELQQLLQILDDDLDDTIDKISSWEVREKDRGFGKAPMDQER</sequence>
<feature type="compositionally biased region" description="Polar residues" evidence="1">
    <location>
        <begin position="204"/>
        <end position="222"/>
    </location>
</feature>
<dbReference type="OrthoDB" id="5361176at2759"/>
<name>A0A8H4N9A5_9PEZI</name>
<dbReference type="EMBL" id="WWBZ02000033">
    <property type="protein sequence ID" value="KAF4307212.1"/>
    <property type="molecule type" value="Genomic_DNA"/>
</dbReference>
<evidence type="ECO:0000313" key="3">
    <source>
        <dbReference type="Proteomes" id="UP000572817"/>
    </source>
</evidence>
<feature type="region of interest" description="Disordered" evidence="1">
    <location>
        <begin position="194"/>
        <end position="226"/>
    </location>
</feature>